<dbReference type="Proteomes" id="UP001157887">
    <property type="component" value="Unassembled WGS sequence"/>
</dbReference>
<proteinExistence type="predicted"/>
<reference evidence="2" key="1">
    <citation type="submission" date="2022-09" db="EMBL/GenBank/DDBJ databases">
        <title>Intensive care unit water sources are persistently colonized with multi-drug resistant bacteria and are the site of extensive horizontal gene transfer of antibiotic resistance genes.</title>
        <authorList>
            <person name="Diorio-Toth L."/>
        </authorList>
    </citation>
    <scope>NUCLEOTIDE SEQUENCE</scope>
    <source>
        <strain evidence="2">GD04065</strain>
    </source>
</reference>
<dbReference type="EMBL" id="JAOECG010000026">
    <property type="protein sequence ID" value="MDG9788207.1"/>
    <property type="molecule type" value="Genomic_DNA"/>
</dbReference>
<keyword evidence="1" id="KW-0812">Transmembrane</keyword>
<accession>A0AAW6RY30</accession>
<comment type="caution">
    <text evidence="2">The sequence shown here is derived from an EMBL/GenBank/DDBJ whole genome shotgun (WGS) entry which is preliminary data.</text>
</comment>
<organism evidence="2 3">
    <name type="scientific">Acinetobacter johnsonii</name>
    <dbReference type="NCBI Taxonomy" id="40214"/>
    <lineage>
        <taxon>Bacteria</taxon>
        <taxon>Pseudomonadati</taxon>
        <taxon>Pseudomonadota</taxon>
        <taxon>Gammaproteobacteria</taxon>
        <taxon>Moraxellales</taxon>
        <taxon>Moraxellaceae</taxon>
        <taxon>Acinetobacter</taxon>
    </lineage>
</organism>
<dbReference type="AlphaFoldDB" id="A0AAW6RY30"/>
<name>A0AAW6RY30_ACIJO</name>
<keyword evidence="1" id="KW-0472">Membrane</keyword>
<sequence length="114" mass="13296">MIALTTFMSRFESSSVEQGEGKNRTLRCFKSNQIENKYGENENTTIHKRNDRLDFGLRLKCAFSHFNFGLTKFRIVKMAYLPTFLCAIVLFVLVVIWSIVEFFIESRKKEKAGI</sequence>
<protein>
    <submittedName>
        <fullName evidence="2">Uncharacterized protein</fullName>
    </submittedName>
</protein>
<evidence type="ECO:0000313" key="3">
    <source>
        <dbReference type="Proteomes" id="UP001157887"/>
    </source>
</evidence>
<dbReference type="RefSeq" id="WP_129556774.1">
    <property type="nucleotide sequence ID" value="NZ_CANMLB010000016.1"/>
</dbReference>
<evidence type="ECO:0000313" key="2">
    <source>
        <dbReference type="EMBL" id="MDG9788207.1"/>
    </source>
</evidence>
<keyword evidence="1" id="KW-1133">Transmembrane helix</keyword>
<gene>
    <name evidence="2" type="ORF">N7566_14715</name>
</gene>
<feature type="transmembrane region" description="Helical" evidence="1">
    <location>
        <begin position="79"/>
        <end position="104"/>
    </location>
</feature>
<evidence type="ECO:0000256" key="1">
    <source>
        <dbReference type="SAM" id="Phobius"/>
    </source>
</evidence>